<dbReference type="InterPro" id="IPR005158">
    <property type="entry name" value="BTAD"/>
</dbReference>
<gene>
    <name evidence="2" type="ORF">J2T22_001290</name>
</gene>
<organism evidence="2 3">
    <name type="scientific">Pseudarthrobacter defluvii</name>
    <dbReference type="NCBI Taxonomy" id="410837"/>
    <lineage>
        <taxon>Bacteria</taxon>
        <taxon>Bacillati</taxon>
        <taxon>Actinomycetota</taxon>
        <taxon>Actinomycetes</taxon>
        <taxon>Micrococcales</taxon>
        <taxon>Micrococcaceae</taxon>
        <taxon>Pseudarthrobacter</taxon>
    </lineage>
</organism>
<dbReference type="Proteomes" id="UP001226389">
    <property type="component" value="Unassembled WGS sequence"/>
</dbReference>
<dbReference type="SUPFAM" id="SSF48452">
    <property type="entry name" value="TPR-like"/>
    <property type="match status" value="1"/>
</dbReference>
<accession>A0ABT9UEP5</accession>
<sequence length="307" mass="32644">MELDLLRCWQLRRDGEIVHVAVRQQRLIAALAIRGPRVRNYVAGLLWPDCPEPRALESLRVSVHLATRQIPGMLVKDGPVLALDPSVHVDLYRVRALLQDSPAGSGAATRALLDLRDAELLPGWYEDWVLFEQSRLQQDRLRALTLLARSLLQAGDCGGAAEAAGAALEIEPLYESAVRALVTAELEMGNPVSALHAYGSYTAALRRDLGVLPSEALTKLIDAVQPGYPPARFSPVLGSQPLTHGVEDFLPVHGGEAAVLPGPLAVGDTRAEAVFAVGLGPRADHQGAAAGGDPGPVRDAVVGHGVI</sequence>
<feature type="domain" description="Bacterial transcriptional activator" evidence="1">
    <location>
        <begin position="89"/>
        <end position="225"/>
    </location>
</feature>
<protein>
    <submittedName>
        <fullName evidence="2">DNA-binding SARP family transcriptional activator</fullName>
    </submittedName>
</protein>
<dbReference type="RefSeq" id="WP_307488980.1">
    <property type="nucleotide sequence ID" value="NZ_JAUSSY010000004.1"/>
</dbReference>
<dbReference type="EMBL" id="JAUSSY010000004">
    <property type="protein sequence ID" value="MDQ0118113.1"/>
    <property type="molecule type" value="Genomic_DNA"/>
</dbReference>
<reference evidence="2 3" key="1">
    <citation type="submission" date="2023-07" db="EMBL/GenBank/DDBJ databases">
        <title>Sorghum-associated microbial communities from plants grown in Nebraska, USA.</title>
        <authorList>
            <person name="Schachtman D."/>
        </authorList>
    </citation>
    <scope>NUCLEOTIDE SEQUENCE [LARGE SCALE GENOMIC DNA]</scope>
    <source>
        <strain evidence="2 3">DS994</strain>
    </source>
</reference>
<keyword evidence="2" id="KW-0238">DNA-binding</keyword>
<name>A0ABT9UEP5_9MICC</name>
<evidence type="ECO:0000313" key="2">
    <source>
        <dbReference type="EMBL" id="MDQ0118113.1"/>
    </source>
</evidence>
<proteinExistence type="predicted"/>
<dbReference type="Pfam" id="PF03704">
    <property type="entry name" value="BTAD"/>
    <property type="match status" value="1"/>
</dbReference>
<evidence type="ECO:0000259" key="1">
    <source>
        <dbReference type="SMART" id="SM01043"/>
    </source>
</evidence>
<dbReference type="GO" id="GO:0003677">
    <property type="term" value="F:DNA binding"/>
    <property type="evidence" value="ECO:0007669"/>
    <property type="project" value="UniProtKB-KW"/>
</dbReference>
<dbReference type="InterPro" id="IPR011990">
    <property type="entry name" value="TPR-like_helical_dom_sf"/>
</dbReference>
<comment type="caution">
    <text evidence="2">The sequence shown here is derived from an EMBL/GenBank/DDBJ whole genome shotgun (WGS) entry which is preliminary data.</text>
</comment>
<dbReference type="InterPro" id="IPR051677">
    <property type="entry name" value="AfsR-DnrI-RedD_regulator"/>
</dbReference>
<keyword evidence="3" id="KW-1185">Reference proteome</keyword>
<evidence type="ECO:0000313" key="3">
    <source>
        <dbReference type="Proteomes" id="UP001226389"/>
    </source>
</evidence>
<dbReference type="Gene3D" id="1.25.40.10">
    <property type="entry name" value="Tetratricopeptide repeat domain"/>
    <property type="match status" value="1"/>
</dbReference>
<dbReference type="PANTHER" id="PTHR35807">
    <property type="entry name" value="TRANSCRIPTIONAL REGULATOR REDD-RELATED"/>
    <property type="match status" value="1"/>
</dbReference>
<dbReference type="SMART" id="SM01043">
    <property type="entry name" value="BTAD"/>
    <property type="match status" value="1"/>
</dbReference>